<dbReference type="EMBL" id="CP049887">
    <property type="protein sequence ID" value="QIL47622.1"/>
    <property type="molecule type" value="Genomic_DNA"/>
</dbReference>
<feature type="transmembrane region" description="Helical" evidence="1">
    <location>
        <begin position="24"/>
        <end position="46"/>
    </location>
</feature>
<evidence type="ECO:0000313" key="2">
    <source>
        <dbReference type="EMBL" id="QIL47622.1"/>
    </source>
</evidence>
<dbReference type="InterPro" id="IPR025325">
    <property type="entry name" value="DUF4231"/>
</dbReference>
<protein>
    <submittedName>
        <fullName evidence="2">DUF4231 domain-containing protein</fullName>
    </submittedName>
</protein>
<keyword evidence="3" id="KW-1185">Reference proteome</keyword>
<accession>A0A6G8ARQ7</accession>
<dbReference type="KEGG" id="vhy:G7082_03255"/>
<dbReference type="NCBIfam" id="NF033634">
    <property type="entry name" value="SLATT_1"/>
    <property type="match status" value="1"/>
</dbReference>
<evidence type="ECO:0000256" key="1">
    <source>
        <dbReference type="SAM" id="Phobius"/>
    </source>
</evidence>
<reference evidence="2 3" key="1">
    <citation type="submission" date="2020-03" db="EMBL/GenBank/DDBJ databases">
        <title>Vagococcus sp. nov., isolated from beetles.</title>
        <authorList>
            <person name="Hyun D.-W."/>
            <person name="Bae J.-W."/>
        </authorList>
    </citation>
    <scope>NUCLEOTIDE SEQUENCE [LARGE SCALE GENOMIC DNA]</scope>
    <source>
        <strain evidence="2 3">HDW17B</strain>
    </source>
</reference>
<dbReference type="Pfam" id="PF14015">
    <property type="entry name" value="DUF4231"/>
    <property type="match status" value="1"/>
</dbReference>
<dbReference type="Proteomes" id="UP000501747">
    <property type="component" value="Chromosome"/>
</dbReference>
<keyword evidence="1" id="KW-1133">Transmembrane helix</keyword>
<organism evidence="2 3">
    <name type="scientific">Vagococcus hydrophili</name>
    <dbReference type="NCBI Taxonomy" id="2714947"/>
    <lineage>
        <taxon>Bacteria</taxon>
        <taxon>Bacillati</taxon>
        <taxon>Bacillota</taxon>
        <taxon>Bacilli</taxon>
        <taxon>Lactobacillales</taxon>
        <taxon>Enterococcaceae</taxon>
        <taxon>Vagococcus</taxon>
    </lineage>
</organism>
<feature type="transmembrane region" description="Helical" evidence="1">
    <location>
        <begin position="58"/>
        <end position="79"/>
    </location>
</feature>
<sequence length="146" mass="17339">MYENFNYLDDRVDKQLKHYKKKTTWLKISYSLLFFIQVFAAAALPLVTLLSDEIAKNVIISLVGVTILICQLLFSTINFKEQIQESKDIIYYMETEKYLYLNHSGKYAQKNTEEITDLFVGEIERTFNNFTKKNIRPKRKRDIEFS</sequence>
<evidence type="ECO:0000313" key="3">
    <source>
        <dbReference type="Proteomes" id="UP000501747"/>
    </source>
</evidence>
<keyword evidence="1" id="KW-0812">Transmembrane</keyword>
<keyword evidence="1" id="KW-0472">Membrane</keyword>
<gene>
    <name evidence="2" type="ORF">G7082_03255</name>
</gene>
<proteinExistence type="predicted"/>
<dbReference type="RefSeq" id="WP_166033794.1">
    <property type="nucleotide sequence ID" value="NZ_CP049887.1"/>
</dbReference>
<name>A0A6G8ARQ7_9ENTE</name>
<dbReference type="AlphaFoldDB" id="A0A6G8ARQ7"/>